<gene>
    <name evidence="6" type="ORF">E4U03_07995</name>
</gene>
<dbReference type="Proteomes" id="UP000297951">
    <property type="component" value="Unassembled WGS sequence"/>
</dbReference>
<reference evidence="6 7" key="1">
    <citation type="submission" date="2019-03" db="EMBL/GenBank/DDBJ databases">
        <title>Diversity of the mouse oral microbiome.</title>
        <authorList>
            <person name="Joseph S."/>
            <person name="Aduse-Opoku J."/>
            <person name="Curtis M."/>
            <person name="Wade W."/>
            <person name="Hashim A."/>
        </authorList>
    </citation>
    <scope>NUCLEOTIDE SEQUENCE [LARGE SCALE GENOMIC DNA]</scope>
    <source>
        <strain evidence="7">irhom_31</strain>
    </source>
</reference>
<dbReference type="InterPro" id="IPR015424">
    <property type="entry name" value="PyrdxlP-dep_Trfase"/>
</dbReference>
<proteinExistence type="predicted"/>
<dbReference type="SUPFAM" id="SSF53383">
    <property type="entry name" value="PLP-dependent transferases"/>
    <property type="match status" value="1"/>
</dbReference>
<dbReference type="InterPro" id="IPR050106">
    <property type="entry name" value="HistidinolP_aminotransfase"/>
</dbReference>
<keyword evidence="2 6" id="KW-0808">Transferase</keyword>
<comment type="caution">
    <text evidence="6">The sequence shown here is derived from an EMBL/GenBank/DDBJ whole genome shotgun (WGS) entry which is preliminary data.</text>
</comment>
<dbReference type="InterPro" id="IPR004839">
    <property type="entry name" value="Aminotransferase_I/II_large"/>
</dbReference>
<dbReference type="Gene3D" id="3.40.640.10">
    <property type="entry name" value="Type I PLP-dependent aspartate aminotransferase-like (Major domain)"/>
    <property type="match status" value="1"/>
</dbReference>
<dbReference type="STRING" id="85336.A7979_04225"/>
<evidence type="ECO:0000313" key="6">
    <source>
        <dbReference type="EMBL" id="TFU21844.1"/>
    </source>
</evidence>
<dbReference type="Gene3D" id="3.90.1150.10">
    <property type="entry name" value="Aspartate Aminotransferase, domain 1"/>
    <property type="match status" value="1"/>
</dbReference>
<dbReference type="NCBIfam" id="NF002878">
    <property type="entry name" value="PRK03321.1"/>
    <property type="match status" value="1"/>
</dbReference>
<organism evidence="6 7">
    <name type="scientific">Rothia nasimurium</name>
    <dbReference type="NCBI Taxonomy" id="85336"/>
    <lineage>
        <taxon>Bacteria</taxon>
        <taxon>Bacillati</taxon>
        <taxon>Actinomycetota</taxon>
        <taxon>Actinomycetes</taxon>
        <taxon>Micrococcales</taxon>
        <taxon>Micrococcaceae</taxon>
        <taxon>Rothia</taxon>
    </lineage>
</organism>
<dbReference type="AlphaFoldDB" id="A0A4Y9F3H3"/>
<feature type="domain" description="Aminotransferase class I/classII large" evidence="5">
    <location>
        <begin position="36"/>
        <end position="357"/>
    </location>
</feature>
<name>A0A4Y9F3H3_9MICC</name>
<dbReference type="EMBL" id="SPQC01000026">
    <property type="protein sequence ID" value="TFU21844.1"/>
    <property type="molecule type" value="Genomic_DNA"/>
</dbReference>
<evidence type="ECO:0000256" key="4">
    <source>
        <dbReference type="SAM" id="MobiDB-lite"/>
    </source>
</evidence>
<dbReference type="InterPro" id="IPR024892">
    <property type="entry name" value="ArAT"/>
</dbReference>
<protein>
    <submittedName>
        <fullName evidence="6">Aminotransferase class I/II-fold pyridoxal phosphate-dependent enzyme</fullName>
    </submittedName>
</protein>
<dbReference type="OrthoDB" id="9809616at2"/>
<evidence type="ECO:0000256" key="1">
    <source>
        <dbReference type="ARBA" id="ARBA00022576"/>
    </source>
</evidence>
<evidence type="ECO:0000256" key="3">
    <source>
        <dbReference type="ARBA" id="ARBA00022898"/>
    </source>
</evidence>
<dbReference type="InterPro" id="IPR015422">
    <property type="entry name" value="PyrdxlP-dep_Trfase_small"/>
</dbReference>
<evidence type="ECO:0000256" key="2">
    <source>
        <dbReference type="ARBA" id="ARBA00022679"/>
    </source>
</evidence>
<evidence type="ECO:0000313" key="7">
    <source>
        <dbReference type="Proteomes" id="UP000297951"/>
    </source>
</evidence>
<feature type="region of interest" description="Disordered" evidence="4">
    <location>
        <begin position="1"/>
        <end position="21"/>
    </location>
</feature>
<dbReference type="CDD" id="cd00609">
    <property type="entry name" value="AAT_like"/>
    <property type="match status" value="1"/>
</dbReference>
<dbReference type="PANTHER" id="PTHR43643">
    <property type="entry name" value="HISTIDINOL-PHOSPHATE AMINOTRANSFERASE 2"/>
    <property type="match status" value="1"/>
</dbReference>
<keyword evidence="3" id="KW-0663">Pyridoxal phosphate</keyword>
<dbReference type="PANTHER" id="PTHR43643:SF3">
    <property type="entry name" value="HISTIDINOL-PHOSPHATE AMINOTRANSFERASE"/>
    <property type="match status" value="1"/>
</dbReference>
<dbReference type="GO" id="GO:0008483">
    <property type="term" value="F:transaminase activity"/>
    <property type="evidence" value="ECO:0007669"/>
    <property type="project" value="UniProtKB-KW"/>
</dbReference>
<dbReference type="GO" id="GO:0030170">
    <property type="term" value="F:pyridoxal phosphate binding"/>
    <property type="evidence" value="ECO:0007669"/>
    <property type="project" value="InterPro"/>
</dbReference>
<accession>A0A4Y9F3H3</accession>
<keyword evidence="1 6" id="KW-0032">Aminotransferase</keyword>
<sequence length="378" mass="40483">MTSSQRSGLHPRPVFNQLPKYAAGKPPAPVEGLTQYKLSSNENPFGPVASVAQILAEFDTVHRYPDPLSTALRTALGEHLEVDPKDIVTGAGSLGALTQILTTFAGTYADGVQDEVIYAWRSFEAYPICVGLVGAKSVQVPNLPNGAHDLDTMAAAVTDQTRVILICTPNNPTGPAVTESQMRDFLAKVPSDVLVVIDEAYFEFCAASEIPEGQEPPVNGLDVYPDYPNVAILRTFSKAQGLAGLRVGYSITHPEVTAHLRVGATPFAVSALAEKAAVASLDHNDEVMERVEHLVAEREKVVAELQELGYWVPETRANFVWLPLGEHSAAFAALAEANALSVRAFAGEGVRVSIGEDGANARLLTIAAEFEERTTKPL</sequence>
<dbReference type="RefSeq" id="WP_135013024.1">
    <property type="nucleotide sequence ID" value="NZ_JADGLK010000026.1"/>
</dbReference>
<dbReference type="Pfam" id="PF00155">
    <property type="entry name" value="Aminotran_1_2"/>
    <property type="match status" value="1"/>
</dbReference>
<evidence type="ECO:0000259" key="5">
    <source>
        <dbReference type="Pfam" id="PF00155"/>
    </source>
</evidence>
<dbReference type="InterPro" id="IPR015421">
    <property type="entry name" value="PyrdxlP-dep_Trfase_major"/>
</dbReference>